<dbReference type="HOGENOM" id="CLU_179456_2_1_2"/>
<comment type="similarity">
    <text evidence="8">Belongs to the archaeal Rpo12/eukaryotic RPC10 RNA polymerase subunit family.</text>
</comment>
<evidence type="ECO:0000256" key="3">
    <source>
        <dbReference type="ARBA" id="ARBA00022679"/>
    </source>
</evidence>
<dbReference type="STRING" id="1301915.JH146_0819"/>
<comment type="cofactor">
    <cofactor evidence="8">
        <name>Zn(2+)</name>
        <dbReference type="ChEBI" id="CHEBI:29105"/>
    </cofactor>
    <text evidence="8">Binds 1 zinc ion.</text>
</comment>
<keyword evidence="1 8" id="KW-0240">DNA-directed RNA polymerase</keyword>
<dbReference type="Proteomes" id="UP000028781">
    <property type="component" value="Chromosome"/>
</dbReference>
<evidence type="ECO:0000256" key="7">
    <source>
        <dbReference type="ARBA" id="ARBA00023163"/>
    </source>
</evidence>
<evidence type="ECO:0000313" key="9">
    <source>
        <dbReference type="EMBL" id="AIJ05665.1"/>
    </source>
</evidence>
<evidence type="ECO:0000256" key="8">
    <source>
        <dbReference type="HAMAP-Rule" id="MF_00615"/>
    </source>
</evidence>
<evidence type="ECO:0000256" key="2">
    <source>
        <dbReference type="ARBA" id="ARBA00022490"/>
    </source>
</evidence>
<dbReference type="RefSeq" id="WP_015791919.1">
    <property type="nucleotide sequence ID" value="NZ_CP009149.1"/>
</dbReference>
<organism evidence="9 10">
    <name type="scientific">Methanocaldococcus bathoardescens</name>
    <dbReference type="NCBI Taxonomy" id="1301915"/>
    <lineage>
        <taxon>Archaea</taxon>
        <taxon>Methanobacteriati</taxon>
        <taxon>Methanobacteriota</taxon>
        <taxon>Methanomada group</taxon>
        <taxon>Methanococci</taxon>
        <taxon>Methanococcales</taxon>
        <taxon>Methanocaldococcaceae</taxon>
        <taxon>Methanocaldococcus</taxon>
    </lineage>
</organism>
<gene>
    <name evidence="8" type="primary">rpo12</name>
    <name evidence="8" type="synonym">rpoP</name>
    <name evidence="9" type="ORF">JH146_0819</name>
</gene>
<protein>
    <recommendedName>
        <fullName evidence="8">DNA-directed RNA polymerase subunit Rpo12</fullName>
        <ecNumber evidence="8">2.7.7.6</ecNumber>
    </recommendedName>
    <alternativeName>
        <fullName evidence="8">DNA-directed RNA polymerase subunit P</fullName>
    </alternativeName>
</protein>
<keyword evidence="2 8" id="KW-0963">Cytoplasm</keyword>
<evidence type="ECO:0000256" key="1">
    <source>
        <dbReference type="ARBA" id="ARBA00022478"/>
    </source>
</evidence>
<dbReference type="EMBL" id="CP009149">
    <property type="protein sequence ID" value="AIJ05665.1"/>
    <property type="molecule type" value="Genomic_DNA"/>
</dbReference>
<evidence type="ECO:0000256" key="6">
    <source>
        <dbReference type="ARBA" id="ARBA00022833"/>
    </source>
</evidence>
<evidence type="ECO:0000313" key="10">
    <source>
        <dbReference type="Proteomes" id="UP000028781"/>
    </source>
</evidence>
<dbReference type="InterPro" id="IPR006591">
    <property type="entry name" value="RNAP_P/RPABC4"/>
</dbReference>
<name>A0A076LBD3_9EURY</name>
<dbReference type="GO" id="GO:0003677">
    <property type="term" value="F:DNA binding"/>
    <property type="evidence" value="ECO:0007669"/>
    <property type="project" value="InterPro"/>
</dbReference>
<dbReference type="KEGG" id="mjh:JH146_0819"/>
<feature type="binding site" evidence="8">
    <location>
        <position position="27"/>
    </location>
    <ligand>
        <name>Zn(2+)</name>
        <dbReference type="ChEBI" id="CHEBI:29105"/>
    </ligand>
</feature>
<feature type="binding site" evidence="8">
    <location>
        <position position="9"/>
    </location>
    <ligand>
        <name>Zn(2+)</name>
        <dbReference type="ChEBI" id="CHEBI:29105"/>
    </ligand>
</feature>
<evidence type="ECO:0000256" key="4">
    <source>
        <dbReference type="ARBA" id="ARBA00022695"/>
    </source>
</evidence>
<dbReference type="SUPFAM" id="SSF63393">
    <property type="entry name" value="RNA polymerase subunits"/>
    <property type="match status" value="1"/>
</dbReference>
<reference evidence="9 10" key="1">
    <citation type="journal article" date="2015" name="Int. J. Syst. Evol. Microbiol.">
        <title>M ethanocaldococcus bathoardescens sp. nov., a hyperthermophilic methanogen isolated from a volcanically active deep-sea hydrothermal vent.</title>
        <authorList>
            <person name="Stewart L.C."/>
            <person name="Jung J.H."/>
            <person name="Kim Y.T."/>
            <person name="Kwon S.W."/>
            <person name="Park C.S."/>
            <person name="Holden J.F."/>
        </authorList>
    </citation>
    <scope>NUCLEOTIDE SEQUENCE [LARGE SCALE GENOMIC DNA]</scope>
    <source>
        <strain evidence="9 10">JH146</strain>
    </source>
</reference>
<keyword evidence="6 8" id="KW-0862">Zinc</keyword>
<feature type="binding site" evidence="8">
    <location>
        <position position="24"/>
    </location>
    <ligand>
        <name>Zn(2+)</name>
        <dbReference type="ChEBI" id="CHEBI:29105"/>
    </ligand>
</feature>
<dbReference type="GO" id="GO:0003899">
    <property type="term" value="F:DNA-directed RNA polymerase activity"/>
    <property type="evidence" value="ECO:0007669"/>
    <property type="project" value="UniProtKB-UniRule"/>
</dbReference>
<dbReference type="AlphaFoldDB" id="A0A076LBD3"/>
<dbReference type="GO" id="GO:0008270">
    <property type="term" value="F:zinc ion binding"/>
    <property type="evidence" value="ECO:0007669"/>
    <property type="project" value="UniProtKB-UniRule"/>
</dbReference>
<sequence>MVEYKCLNCKKIIKFEELGNRARCPYCSYKILVKLRPKVVKHVKAR</sequence>
<comment type="catalytic activity">
    <reaction evidence="8">
        <text>RNA(n) + a ribonucleoside 5'-triphosphate = RNA(n+1) + diphosphate</text>
        <dbReference type="Rhea" id="RHEA:21248"/>
        <dbReference type="Rhea" id="RHEA-COMP:14527"/>
        <dbReference type="Rhea" id="RHEA-COMP:17342"/>
        <dbReference type="ChEBI" id="CHEBI:33019"/>
        <dbReference type="ChEBI" id="CHEBI:61557"/>
        <dbReference type="ChEBI" id="CHEBI:140395"/>
        <dbReference type="EC" id="2.7.7.6"/>
    </reaction>
</comment>
<accession>A0A076LBD3</accession>
<keyword evidence="5 8" id="KW-0479">Metal-binding</keyword>
<dbReference type="InterPro" id="IPR023464">
    <property type="entry name" value="Rpo12"/>
</dbReference>
<dbReference type="GeneID" id="65884169"/>
<dbReference type="InterPro" id="IPR029040">
    <property type="entry name" value="RPABC4/Spt4"/>
</dbReference>
<dbReference type="OrthoDB" id="129238at2157"/>
<keyword evidence="4 8" id="KW-0548">Nucleotidyltransferase</keyword>
<dbReference type="SMART" id="SM00659">
    <property type="entry name" value="RPOLCX"/>
    <property type="match status" value="1"/>
</dbReference>
<dbReference type="GO" id="GO:0006351">
    <property type="term" value="P:DNA-templated transcription"/>
    <property type="evidence" value="ECO:0007669"/>
    <property type="project" value="UniProtKB-UniRule"/>
</dbReference>
<keyword evidence="7 8" id="KW-0804">Transcription</keyword>
<keyword evidence="10" id="KW-1185">Reference proteome</keyword>
<comment type="subcellular location">
    <subcellularLocation>
        <location evidence="8">Cytoplasm</location>
    </subcellularLocation>
</comment>
<dbReference type="GO" id="GO:0000428">
    <property type="term" value="C:DNA-directed RNA polymerase complex"/>
    <property type="evidence" value="ECO:0007669"/>
    <property type="project" value="UniProtKB-KW"/>
</dbReference>
<comment type="function">
    <text evidence="8">DNA-dependent RNA polymerase (RNAP) catalyzes the transcription of DNA into RNA using the four ribonucleoside triphosphates as substrates.</text>
</comment>
<comment type="subunit">
    <text evidence="8">Part of the RNA polymerase complex.</text>
</comment>
<dbReference type="Gene3D" id="2.20.28.30">
    <property type="entry name" value="RNA polymerase ii, chain L"/>
    <property type="match status" value="1"/>
</dbReference>
<dbReference type="EC" id="2.7.7.6" evidence="8"/>
<dbReference type="GO" id="GO:0005737">
    <property type="term" value="C:cytoplasm"/>
    <property type="evidence" value="ECO:0007669"/>
    <property type="project" value="UniProtKB-SubCell"/>
</dbReference>
<dbReference type="NCBIfam" id="NF001608">
    <property type="entry name" value="PRK00398.1-6"/>
    <property type="match status" value="1"/>
</dbReference>
<proteinExistence type="inferred from homology"/>
<dbReference type="HAMAP" id="MF_00615">
    <property type="entry name" value="RNApol_arch_Rpo12"/>
    <property type="match status" value="1"/>
</dbReference>
<evidence type="ECO:0000256" key="5">
    <source>
        <dbReference type="ARBA" id="ARBA00022723"/>
    </source>
</evidence>
<keyword evidence="3 8" id="KW-0808">Transferase</keyword>